<keyword evidence="3" id="KW-1185">Reference proteome</keyword>
<dbReference type="Proteomes" id="UP001519272">
    <property type="component" value="Unassembled WGS sequence"/>
</dbReference>
<dbReference type="RefSeq" id="WP_210088252.1">
    <property type="nucleotide sequence ID" value="NZ_JAGGKG010000004.1"/>
</dbReference>
<evidence type="ECO:0000259" key="1">
    <source>
        <dbReference type="PROSITE" id="PS51819"/>
    </source>
</evidence>
<dbReference type="PANTHER" id="PTHR36110:SF2">
    <property type="entry name" value="RING-CLEAVING DIOXYGENASE MHQE-RELATED"/>
    <property type="match status" value="1"/>
</dbReference>
<dbReference type="InterPro" id="IPR052537">
    <property type="entry name" value="Extradiol_RC_dioxygenase"/>
</dbReference>
<proteinExistence type="predicted"/>
<evidence type="ECO:0000313" key="2">
    <source>
        <dbReference type="EMBL" id="MBP1904574.1"/>
    </source>
</evidence>
<dbReference type="InterPro" id="IPR004360">
    <property type="entry name" value="Glyas_Fos-R_dOase_dom"/>
</dbReference>
<dbReference type="PANTHER" id="PTHR36110">
    <property type="entry name" value="RING-CLEAVING DIOXYGENASE MHQE-RELATED"/>
    <property type="match status" value="1"/>
</dbReference>
<dbReference type="InterPro" id="IPR029068">
    <property type="entry name" value="Glyas_Bleomycin-R_OHBP_Dase"/>
</dbReference>
<dbReference type="Pfam" id="PF00903">
    <property type="entry name" value="Glyoxalase"/>
    <property type="match status" value="2"/>
</dbReference>
<dbReference type="PROSITE" id="PS51819">
    <property type="entry name" value="VOC"/>
    <property type="match status" value="2"/>
</dbReference>
<dbReference type="SUPFAM" id="SSF54593">
    <property type="entry name" value="Glyoxalase/Bleomycin resistance protein/Dihydroxybiphenyl dioxygenase"/>
    <property type="match status" value="1"/>
</dbReference>
<organism evidence="2 3">
    <name type="scientific">Paenibacillus turicensis</name>
    <dbReference type="NCBI Taxonomy" id="160487"/>
    <lineage>
        <taxon>Bacteria</taxon>
        <taxon>Bacillati</taxon>
        <taxon>Bacillota</taxon>
        <taxon>Bacilli</taxon>
        <taxon>Bacillales</taxon>
        <taxon>Paenibacillaceae</taxon>
        <taxon>Paenibacillus</taxon>
    </lineage>
</organism>
<feature type="domain" description="VOC" evidence="1">
    <location>
        <begin position="6"/>
        <end position="130"/>
    </location>
</feature>
<dbReference type="EMBL" id="JAGGKG010000004">
    <property type="protein sequence ID" value="MBP1904574.1"/>
    <property type="molecule type" value="Genomic_DNA"/>
</dbReference>
<feature type="domain" description="VOC" evidence="1">
    <location>
        <begin position="151"/>
        <end position="268"/>
    </location>
</feature>
<gene>
    <name evidence="2" type="ORF">J2Z32_001197</name>
</gene>
<sequence length="310" mass="34745">MPVTLGIHHITAMVNDVQETVDFYAGVLGLRLVKRTVHYDAPDVYHLFFGNEEGSPGTIISFLPQEQASQGMLGGGQVGITVFTVPMGSLLFWRKRLSSFEIKVMENKRFGEQYITFTDNSGLIIEMVEREQGPVSWWSTRGIPQEHAIKGLGGVMLFSKNSEATSEVLTSILGLQLIGEEDGVVRFHAEGELGNVIDLSVENMPAGRFGAGVVHHLAWRASNQYEQEDFCAMIEHNHLQYTGIEDQIYFKAMYFREPGGLLFQIASEEPGFTCDQEVGDLGKELMLPEELETKRTSIVRRLQPFVLREL</sequence>
<protein>
    <submittedName>
        <fullName evidence="2">Glyoxalase family protein</fullName>
    </submittedName>
</protein>
<accession>A0ABS4FQA9</accession>
<dbReference type="InterPro" id="IPR037523">
    <property type="entry name" value="VOC_core"/>
</dbReference>
<reference evidence="2 3" key="1">
    <citation type="submission" date="2021-03" db="EMBL/GenBank/DDBJ databases">
        <title>Genomic Encyclopedia of Type Strains, Phase IV (KMG-IV): sequencing the most valuable type-strain genomes for metagenomic binning, comparative biology and taxonomic classification.</title>
        <authorList>
            <person name="Goeker M."/>
        </authorList>
    </citation>
    <scope>NUCLEOTIDE SEQUENCE [LARGE SCALE GENOMIC DNA]</scope>
    <source>
        <strain evidence="2 3">DSM 14349</strain>
    </source>
</reference>
<comment type="caution">
    <text evidence="2">The sequence shown here is derived from an EMBL/GenBank/DDBJ whole genome shotgun (WGS) entry which is preliminary data.</text>
</comment>
<dbReference type="Gene3D" id="3.10.180.10">
    <property type="entry name" value="2,3-Dihydroxybiphenyl 1,2-Dioxygenase, domain 1"/>
    <property type="match status" value="2"/>
</dbReference>
<name>A0ABS4FQA9_9BACL</name>
<evidence type="ECO:0000313" key="3">
    <source>
        <dbReference type="Proteomes" id="UP001519272"/>
    </source>
</evidence>